<feature type="compositionally biased region" description="Polar residues" evidence="1">
    <location>
        <begin position="270"/>
        <end position="288"/>
    </location>
</feature>
<dbReference type="AlphaFoldDB" id="A0A482X333"/>
<feature type="region of interest" description="Disordered" evidence="1">
    <location>
        <begin position="209"/>
        <end position="361"/>
    </location>
</feature>
<protein>
    <submittedName>
        <fullName evidence="2">Uncharacterized protein</fullName>
    </submittedName>
</protein>
<evidence type="ECO:0000313" key="2">
    <source>
        <dbReference type="EMBL" id="RZF40305.1"/>
    </source>
</evidence>
<sequence length="361" mass="41391">METCQVHQRLTAVITQKSVWSSVVMVLAAWVSCSAAISVPTGKVGPITPYRPPPPTANPNAPRNPAPVVEYSQDNPEPPPLDPSYLPYSYKTLNALSGNSLFYVPLRIRNAYQEHPNGFSSYYPETPQTDYVTYKGTFNYNQKPVNFNVPIKEFDYASLKRKPIIVAPLPTNNFWQNQQYQQPTNQVYQQQQTSQQYNQYQQPSIQAYQPQQPSQQYNQYQQPSNQAYQPQQTSQQYQQTPQQYQPQQTSQQVSQTQQYPVQNQSSQVQRQAPANNDSAQTQSDTAQQKLYEGFSSQKIQDQQKQSNYPSQKKKAAYTKGQYQTEQQYSQTGVEKKPTSIYPKKAVSEQSASKYSYYVKQN</sequence>
<dbReference type="OrthoDB" id="10526173at2759"/>
<accession>A0A482X333</accession>
<dbReference type="Proteomes" id="UP000291343">
    <property type="component" value="Unassembled WGS sequence"/>
</dbReference>
<name>A0A482X333_LAOST</name>
<feature type="compositionally biased region" description="Polar residues" evidence="1">
    <location>
        <begin position="347"/>
        <end position="361"/>
    </location>
</feature>
<proteinExistence type="predicted"/>
<feature type="region of interest" description="Disordered" evidence="1">
    <location>
        <begin position="44"/>
        <end position="82"/>
    </location>
</feature>
<feature type="compositionally biased region" description="Pro residues" evidence="1">
    <location>
        <begin position="49"/>
        <end position="65"/>
    </location>
</feature>
<evidence type="ECO:0000256" key="1">
    <source>
        <dbReference type="SAM" id="MobiDB-lite"/>
    </source>
</evidence>
<organism evidence="2 3">
    <name type="scientific">Laodelphax striatellus</name>
    <name type="common">Small brown planthopper</name>
    <name type="synonym">Delphax striatella</name>
    <dbReference type="NCBI Taxonomy" id="195883"/>
    <lineage>
        <taxon>Eukaryota</taxon>
        <taxon>Metazoa</taxon>
        <taxon>Ecdysozoa</taxon>
        <taxon>Arthropoda</taxon>
        <taxon>Hexapoda</taxon>
        <taxon>Insecta</taxon>
        <taxon>Pterygota</taxon>
        <taxon>Neoptera</taxon>
        <taxon>Paraneoptera</taxon>
        <taxon>Hemiptera</taxon>
        <taxon>Auchenorrhyncha</taxon>
        <taxon>Fulgoroidea</taxon>
        <taxon>Delphacidae</taxon>
        <taxon>Criomorphinae</taxon>
        <taxon>Laodelphax</taxon>
    </lineage>
</organism>
<feature type="compositionally biased region" description="Low complexity" evidence="1">
    <location>
        <begin position="209"/>
        <end position="269"/>
    </location>
</feature>
<comment type="caution">
    <text evidence="2">The sequence shown here is derived from an EMBL/GenBank/DDBJ whole genome shotgun (WGS) entry which is preliminary data.</text>
</comment>
<feature type="compositionally biased region" description="Polar residues" evidence="1">
    <location>
        <begin position="320"/>
        <end position="332"/>
    </location>
</feature>
<evidence type="ECO:0000313" key="3">
    <source>
        <dbReference type="Proteomes" id="UP000291343"/>
    </source>
</evidence>
<dbReference type="EMBL" id="QKKF02018530">
    <property type="protein sequence ID" value="RZF40305.1"/>
    <property type="molecule type" value="Genomic_DNA"/>
</dbReference>
<reference evidence="2 3" key="1">
    <citation type="journal article" date="2017" name="Gigascience">
        <title>Genome sequence of the small brown planthopper, Laodelphax striatellus.</title>
        <authorList>
            <person name="Zhu J."/>
            <person name="Jiang F."/>
            <person name="Wang X."/>
            <person name="Yang P."/>
            <person name="Bao Y."/>
            <person name="Zhao W."/>
            <person name="Wang W."/>
            <person name="Lu H."/>
            <person name="Wang Q."/>
            <person name="Cui N."/>
            <person name="Li J."/>
            <person name="Chen X."/>
            <person name="Luo L."/>
            <person name="Yu J."/>
            <person name="Kang L."/>
            <person name="Cui F."/>
        </authorList>
    </citation>
    <scope>NUCLEOTIDE SEQUENCE [LARGE SCALE GENOMIC DNA]</scope>
    <source>
        <strain evidence="2">Lst14</strain>
    </source>
</reference>
<keyword evidence="3" id="KW-1185">Reference proteome</keyword>
<dbReference type="InParanoid" id="A0A482X333"/>
<gene>
    <name evidence="2" type="ORF">LSTR_LSTR006914</name>
</gene>
<feature type="compositionally biased region" description="Low complexity" evidence="1">
    <location>
        <begin position="295"/>
        <end position="306"/>
    </location>
</feature>